<reference evidence="2 3" key="1">
    <citation type="submission" date="2019-06" db="EMBL/GenBank/DDBJ databases">
        <title>Sequencing the genomes of 1000 actinobacteria strains.</title>
        <authorList>
            <person name="Klenk H.-P."/>
        </authorList>
    </citation>
    <scope>NUCLEOTIDE SEQUENCE [LARGE SCALE GENOMIC DNA]</scope>
    <source>
        <strain evidence="2 3">DSM 45043</strain>
    </source>
</reference>
<evidence type="ECO:0000313" key="2">
    <source>
        <dbReference type="EMBL" id="TQM71690.1"/>
    </source>
</evidence>
<dbReference type="EMBL" id="VFPO01000001">
    <property type="protein sequence ID" value="TQM71690.1"/>
    <property type="molecule type" value="Genomic_DNA"/>
</dbReference>
<evidence type="ECO:0000256" key="1">
    <source>
        <dbReference type="SAM" id="MobiDB-lite"/>
    </source>
</evidence>
<keyword evidence="3" id="KW-1185">Reference proteome</keyword>
<dbReference type="Proteomes" id="UP000316706">
    <property type="component" value="Unassembled WGS sequence"/>
</dbReference>
<accession>A0A543IM81</accession>
<feature type="region of interest" description="Disordered" evidence="1">
    <location>
        <begin position="133"/>
        <end position="160"/>
    </location>
</feature>
<evidence type="ECO:0000313" key="3">
    <source>
        <dbReference type="Proteomes" id="UP000316706"/>
    </source>
</evidence>
<feature type="compositionally biased region" description="Basic and acidic residues" evidence="1">
    <location>
        <begin position="67"/>
        <end position="82"/>
    </location>
</feature>
<comment type="caution">
    <text evidence="2">The sequence shown here is derived from an EMBL/GenBank/DDBJ whole genome shotgun (WGS) entry which is preliminary data.</text>
</comment>
<sequence length="304" mass="31777">MMTLKAALIAASAVGTVAVGGGATWAMTGSHQEADLRPQSSGTTAVERTLEDARPGATPTCLPAKPDLPDAKLPETGAEKQVQRQLEQSPVTRDLPKADVPETGLEGAKVPGAKLPDAELPDVKDELRADLPVCPPSEKPGDEARKGAPAVKRPAQVPAEPRVPAVPRLDCSTLKPAVKVGGPVERTVMLAKGLRHVSTVPSSADLREQNICAVTQKWTDRTGRWVTVQTLKTPAGMTRDQLRRALDLPGKGAPVDVRGTTGWIFKERGAVLLPAPDGRSLLVSGSPALAGDLENVTAALTRAG</sequence>
<proteinExistence type="predicted"/>
<name>A0A543IM81_9ACTN</name>
<dbReference type="AlphaFoldDB" id="A0A543IM81"/>
<protein>
    <submittedName>
        <fullName evidence="2">Uncharacterized protein</fullName>
    </submittedName>
</protein>
<gene>
    <name evidence="2" type="ORF">FHX41_5461</name>
</gene>
<feature type="region of interest" description="Disordered" evidence="1">
    <location>
        <begin position="31"/>
        <end position="117"/>
    </location>
</feature>
<dbReference type="RefSeq" id="WP_246077601.1">
    <property type="nucleotide sequence ID" value="NZ_VFPO01000001.1"/>
</dbReference>
<organism evidence="2 3">
    <name type="scientific">Actinomadura hallensis</name>
    <dbReference type="NCBI Taxonomy" id="337895"/>
    <lineage>
        <taxon>Bacteria</taxon>
        <taxon>Bacillati</taxon>
        <taxon>Actinomycetota</taxon>
        <taxon>Actinomycetes</taxon>
        <taxon>Streptosporangiales</taxon>
        <taxon>Thermomonosporaceae</taxon>
        <taxon>Actinomadura</taxon>
    </lineage>
</organism>